<reference evidence="2" key="2">
    <citation type="submission" date="2020-09" db="EMBL/GenBank/DDBJ databases">
        <title>Novel species in genus Aeromicrobium.</title>
        <authorList>
            <person name="Zhang G."/>
        </authorList>
    </citation>
    <scope>NUCLEOTIDE SEQUENCE</scope>
    <source>
        <strain evidence="2">SSW1-57</strain>
    </source>
</reference>
<evidence type="ECO:0000313" key="2">
    <source>
        <dbReference type="EMBL" id="MBD1271035.1"/>
    </source>
</evidence>
<dbReference type="Proteomes" id="UP000587211">
    <property type="component" value="Unassembled WGS sequence"/>
</dbReference>
<gene>
    <name evidence="3" type="ORF">BJ975_001801</name>
    <name evidence="2" type="ORF">IDH50_12390</name>
</gene>
<dbReference type="EMBL" id="JACBZN010000001">
    <property type="protein sequence ID" value="NYI38426.1"/>
    <property type="molecule type" value="Genomic_DNA"/>
</dbReference>
<evidence type="ECO:0000313" key="4">
    <source>
        <dbReference type="Proteomes" id="UP000587211"/>
    </source>
</evidence>
<reference evidence="3 4" key="1">
    <citation type="submission" date="2020-07" db="EMBL/GenBank/DDBJ databases">
        <title>Sequencing the genomes of 1000 actinobacteria strains.</title>
        <authorList>
            <person name="Klenk H.-P."/>
        </authorList>
    </citation>
    <scope>NUCLEOTIDE SEQUENCE [LARGE SCALE GENOMIC DNA]</scope>
    <source>
        <strain evidence="3 4">DSM 19087</strain>
    </source>
</reference>
<dbReference type="EMBL" id="JACWMT010000002">
    <property type="protein sequence ID" value="MBD1271035.1"/>
    <property type="molecule type" value="Genomic_DNA"/>
</dbReference>
<keyword evidence="4" id="KW-1185">Reference proteome</keyword>
<dbReference type="Proteomes" id="UP000659061">
    <property type="component" value="Unassembled WGS sequence"/>
</dbReference>
<feature type="region of interest" description="Disordered" evidence="1">
    <location>
        <begin position="98"/>
        <end position="119"/>
    </location>
</feature>
<dbReference type="SUPFAM" id="SSF69304">
    <property type="entry name" value="Tricorn protease N-terminal domain"/>
    <property type="match status" value="1"/>
</dbReference>
<accession>A0A8I0FUT9</accession>
<feature type="compositionally biased region" description="Basic and acidic residues" evidence="1">
    <location>
        <begin position="102"/>
        <end position="116"/>
    </location>
</feature>
<evidence type="ECO:0000256" key="1">
    <source>
        <dbReference type="SAM" id="MobiDB-lite"/>
    </source>
</evidence>
<evidence type="ECO:0000313" key="5">
    <source>
        <dbReference type="Proteomes" id="UP000659061"/>
    </source>
</evidence>
<proteinExistence type="predicted"/>
<name>A0A8I0FUT9_9ACTN</name>
<evidence type="ECO:0000313" key="3">
    <source>
        <dbReference type="EMBL" id="NYI38426.1"/>
    </source>
</evidence>
<sequence>MAAGSVLLAAVLAGCSGASEPDGPTVIVVGDVVPVLSEDDYRVTGSIAAQLDGRAATFQGWTAGGDEIYVREAHSADGGSGYDPYAVALVARDPGTGGTEVLSDRARRQGPVDRDAIPGSALQLGPVTVDGDRLLWVESPSRDHGDLHVLDLGDGTDRLLATRSVSVLSRPVVVGDDAWFIASDAKDPESIPRMSSLYRVPLDASAPPQRVAEGATDVFADVGGKVRVLIGDRLIGWDPSLGAEGRMPGDGLAGTSFAASEGVSAVLDPEAHEIRIDSDLGDHRIDAGDGSLGALNATDRWVAFAVERNGEQQAHLLDLRRGELRRLADAPVPSSARFEDHQYALGTASGRLPTTFPLIELGPAD</sequence>
<dbReference type="RefSeq" id="WP_179425116.1">
    <property type="nucleotide sequence ID" value="NZ_BAAAMP010000001.1"/>
</dbReference>
<organism evidence="2 5">
    <name type="scientific">Aeromicrobium tamlense</name>
    <dbReference type="NCBI Taxonomy" id="375541"/>
    <lineage>
        <taxon>Bacteria</taxon>
        <taxon>Bacillati</taxon>
        <taxon>Actinomycetota</taxon>
        <taxon>Actinomycetes</taxon>
        <taxon>Propionibacteriales</taxon>
        <taxon>Nocardioidaceae</taxon>
        <taxon>Aeromicrobium</taxon>
    </lineage>
</organism>
<comment type="caution">
    <text evidence="2">The sequence shown here is derived from an EMBL/GenBank/DDBJ whole genome shotgun (WGS) entry which is preliminary data.</text>
</comment>
<protein>
    <submittedName>
        <fullName evidence="2">Uncharacterized protein</fullName>
    </submittedName>
</protein>
<dbReference type="AlphaFoldDB" id="A0A8I0FUT9"/>